<dbReference type="Gene3D" id="3.20.20.150">
    <property type="entry name" value="Divalent-metal-dependent TIM barrel enzymes"/>
    <property type="match status" value="1"/>
</dbReference>
<evidence type="ECO:0000259" key="1">
    <source>
        <dbReference type="Pfam" id="PF01261"/>
    </source>
</evidence>
<keyword evidence="3" id="KW-1185">Reference proteome</keyword>
<dbReference type="InterPro" id="IPR050312">
    <property type="entry name" value="IolE/XylAMocC-like"/>
</dbReference>
<accession>A6DHX0</accession>
<dbReference type="RefSeq" id="WP_007277505.1">
    <property type="nucleotide sequence ID" value="NZ_ABCK01000004.1"/>
</dbReference>
<dbReference type="PANTHER" id="PTHR12110:SF52">
    <property type="entry name" value="XYLOSE ISOMERASE"/>
    <property type="match status" value="1"/>
</dbReference>
<dbReference type="eggNOG" id="COG1082">
    <property type="taxonomic scope" value="Bacteria"/>
</dbReference>
<proteinExistence type="predicted"/>
<name>A6DHX0_9BACT</name>
<dbReference type="Pfam" id="PF01261">
    <property type="entry name" value="AP_endonuc_2"/>
    <property type="match status" value="1"/>
</dbReference>
<dbReference type="PANTHER" id="PTHR12110">
    <property type="entry name" value="HYDROXYPYRUVATE ISOMERASE"/>
    <property type="match status" value="1"/>
</dbReference>
<dbReference type="OrthoDB" id="9787068at2"/>
<dbReference type="STRING" id="313628.LNTAR_08644"/>
<comment type="caution">
    <text evidence="2">The sequence shown here is derived from an EMBL/GenBank/DDBJ whole genome shotgun (WGS) entry which is preliminary data.</text>
</comment>
<dbReference type="GO" id="GO:0016853">
    <property type="term" value="F:isomerase activity"/>
    <property type="evidence" value="ECO:0007669"/>
    <property type="project" value="UniProtKB-KW"/>
</dbReference>
<gene>
    <name evidence="2" type="ORF">LNTAR_08644</name>
</gene>
<dbReference type="EMBL" id="ABCK01000004">
    <property type="protein sequence ID" value="EDM28624.1"/>
    <property type="molecule type" value="Genomic_DNA"/>
</dbReference>
<dbReference type="InterPro" id="IPR036237">
    <property type="entry name" value="Xyl_isomerase-like_sf"/>
</dbReference>
<sequence>MSQKDLSKLCIHTMTNKPWTLDECLSNYEQAGIGGISVWRNVIEGKDLQQVNRDIKNSGLKPVSLVRGGFFTGESQGDRQAAIDENKIIIDEAQAIDAPLVVLVCGASPGQTVEQNIQQIRDGIAALLPHAEQAGVKLGIEPLHPMYADTRSSISSMRSANELAEGLNHSHVGVTVDVFHLYWEEHLRSELLRCGKNGNLFSYHICDWKTNAEDMLNDRGLMGEGIIPVDRISEWVGEAGFDGFHEVEIFSNRYWAMDQKEYLNKIIESYKQLKY</sequence>
<dbReference type="InterPro" id="IPR013022">
    <property type="entry name" value="Xyl_isomerase-like_TIM-brl"/>
</dbReference>
<feature type="domain" description="Xylose isomerase-like TIM barrel" evidence="1">
    <location>
        <begin position="29"/>
        <end position="263"/>
    </location>
</feature>
<evidence type="ECO:0000313" key="2">
    <source>
        <dbReference type="EMBL" id="EDM28624.1"/>
    </source>
</evidence>
<evidence type="ECO:0000313" key="3">
    <source>
        <dbReference type="Proteomes" id="UP000004947"/>
    </source>
</evidence>
<reference evidence="2 3" key="1">
    <citation type="journal article" date="2010" name="J. Bacteriol.">
        <title>Genome sequence of Lentisphaera araneosa HTCC2155T, the type species of the order Lentisphaerales in the phylum Lentisphaerae.</title>
        <authorList>
            <person name="Thrash J.C."/>
            <person name="Cho J.C."/>
            <person name="Vergin K.L."/>
            <person name="Morris R.M."/>
            <person name="Giovannoni S.J."/>
        </authorList>
    </citation>
    <scope>NUCLEOTIDE SEQUENCE [LARGE SCALE GENOMIC DNA]</scope>
    <source>
        <strain evidence="2 3">HTCC2155</strain>
    </source>
</reference>
<organism evidence="2 3">
    <name type="scientific">Lentisphaera araneosa HTCC2155</name>
    <dbReference type="NCBI Taxonomy" id="313628"/>
    <lineage>
        <taxon>Bacteria</taxon>
        <taxon>Pseudomonadati</taxon>
        <taxon>Lentisphaerota</taxon>
        <taxon>Lentisphaeria</taxon>
        <taxon>Lentisphaerales</taxon>
        <taxon>Lentisphaeraceae</taxon>
        <taxon>Lentisphaera</taxon>
    </lineage>
</organism>
<dbReference type="Proteomes" id="UP000004947">
    <property type="component" value="Unassembled WGS sequence"/>
</dbReference>
<dbReference type="AlphaFoldDB" id="A6DHX0"/>
<protein>
    <submittedName>
        <fullName evidence="2">Sugar phosphate isomerase/epimerase</fullName>
    </submittedName>
</protein>
<keyword evidence="2" id="KW-0413">Isomerase</keyword>
<dbReference type="SUPFAM" id="SSF51658">
    <property type="entry name" value="Xylose isomerase-like"/>
    <property type="match status" value="1"/>
</dbReference>